<evidence type="ECO:0000313" key="2">
    <source>
        <dbReference type="Proteomes" id="UP001732700"/>
    </source>
</evidence>
<organism evidence="1 2">
    <name type="scientific">Avena sativa</name>
    <name type="common">Oat</name>
    <dbReference type="NCBI Taxonomy" id="4498"/>
    <lineage>
        <taxon>Eukaryota</taxon>
        <taxon>Viridiplantae</taxon>
        <taxon>Streptophyta</taxon>
        <taxon>Embryophyta</taxon>
        <taxon>Tracheophyta</taxon>
        <taxon>Spermatophyta</taxon>
        <taxon>Magnoliopsida</taxon>
        <taxon>Liliopsida</taxon>
        <taxon>Poales</taxon>
        <taxon>Poaceae</taxon>
        <taxon>BOP clade</taxon>
        <taxon>Pooideae</taxon>
        <taxon>Poodae</taxon>
        <taxon>Poeae</taxon>
        <taxon>Poeae Chloroplast Group 1 (Aveneae type)</taxon>
        <taxon>Aveninae</taxon>
        <taxon>Avena</taxon>
    </lineage>
</organism>
<dbReference type="EnsemblPlants" id="AVESA.00010b.r2.5DG0943670.1">
    <property type="protein sequence ID" value="AVESA.00010b.r2.5DG0943670.1.CDS"/>
    <property type="gene ID" value="AVESA.00010b.r2.5DG0943670"/>
</dbReference>
<sequence length="357" mass="39733">MAEDDDGVLPAYIEEDDEEAAAAKQQRREQSKRKKPRERMPWEFATPEEAAKAEARHALERELIVHDPKTGDCCFTRVWFLDLTIFDLDEGTQYGPMRYVDSAISDDHRLLGSLNVHCLKIISSDIGYPINVYGTVIVRDDLDYKCVNIFRRDRNNCQLVQSEKEDLILTGPTRGVVFRGGAIFEVNLMIKEEEECNDGQFSKVLIDVLLGRIMSKVGSMSRSIPSWLSEVELVYSHVKKALESTVEIKILSGPEVFDGKITACTTDVPDSFLLYDGGVGGDMASGDGGIVQLLRRVVAVSVDEMLMLNIYACGGDRNGNVSSTVTEFAPGLKGRDGNEIVCGLYEMLVKVVWSVLF</sequence>
<reference evidence="1" key="2">
    <citation type="submission" date="2025-09" db="UniProtKB">
        <authorList>
            <consortium name="EnsemblPlants"/>
        </authorList>
    </citation>
    <scope>IDENTIFICATION</scope>
</reference>
<reference evidence="1" key="1">
    <citation type="submission" date="2021-05" db="EMBL/GenBank/DDBJ databases">
        <authorList>
            <person name="Scholz U."/>
            <person name="Mascher M."/>
            <person name="Fiebig A."/>
        </authorList>
    </citation>
    <scope>NUCLEOTIDE SEQUENCE [LARGE SCALE GENOMIC DNA]</scope>
</reference>
<evidence type="ECO:0000313" key="1">
    <source>
        <dbReference type="EnsemblPlants" id="AVESA.00010b.r2.5DG0943670.1.CDS"/>
    </source>
</evidence>
<accession>A0ACD5YAV4</accession>
<dbReference type="Proteomes" id="UP001732700">
    <property type="component" value="Chromosome 5D"/>
</dbReference>
<protein>
    <submittedName>
        <fullName evidence="1">Uncharacterized protein</fullName>
    </submittedName>
</protein>
<proteinExistence type="predicted"/>
<keyword evidence="2" id="KW-1185">Reference proteome</keyword>
<name>A0ACD5YAV4_AVESA</name>